<evidence type="ECO:0000256" key="1">
    <source>
        <dbReference type="SAM" id="Phobius"/>
    </source>
</evidence>
<evidence type="ECO:0000313" key="3">
    <source>
        <dbReference type="Proteomes" id="UP000245489"/>
    </source>
</evidence>
<keyword evidence="1" id="KW-0472">Membrane</keyword>
<accession>A0A316DG65</accession>
<dbReference type="EMBL" id="QGGO01000049">
    <property type="protein sequence ID" value="PWK16646.1"/>
    <property type="molecule type" value="Genomic_DNA"/>
</dbReference>
<protein>
    <submittedName>
        <fullName evidence="2">Uncharacterized protein</fullName>
    </submittedName>
</protein>
<keyword evidence="1" id="KW-0812">Transmembrane</keyword>
<dbReference type="Proteomes" id="UP000245489">
    <property type="component" value="Unassembled WGS sequence"/>
</dbReference>
<feature type="transmembrane region" description="Helical" evidence="1">
    <location>
        <begin position="54"/>
        <end position="70"/>
    </location>
</feature>
<keyword evidence="3" id="KW-1185">Reference proteome</keyword>
<name>A0A316DG65_9BACT</name>
<comment type="caution">
    <text evidence="2">The sequence shown here is derived from an EMBL/GenBank/DDBJ whole genome shotgun (WGS) entry which is preliminary data.</text>
</comment>
<proteinExistence type="predicted"/>
<evidence type="ECO:0000313" key="2">
    <source>
        <dbReference type="EMBL" id="PWK16646.1"/>
    </source>
</evidence>
<feature type="transmembrane region" description="Helical" evidence="1">
    <location>
        <begin position="12"/>
        <end position="34"/>
    </location>
</feature>
<sequence>MENLQISSVLLRMVRLFLLVFVISFFVEVGYKFIKHWSVDYNLLSEWIDSTLTFRKIGIWLSVTLGFALYQEYAKNKN</sequence>
<gene>
    <name evidence="2" type="ORF">LV89_04862</name>
</gene>
<organism evidence="2 3">
    <name type="scientific">Arcicella aurantiaca</name>
    <dbReference type="NCBI Taxonomy" id="591202"/>
    <lineage>
        <taxon>Bacteria</taxon>
        <taxon>Pseudomonadati</taxon>
        <taxon>Bacteroidota</taxon>
        <taxon>Cytophagia</taxon>
        <taxon>Cytophagales</taxon>
        <taxon>Flectobacillaceae</taxon>
        <taxon>Arcicella</taxon>
    </lineage>
</organism>
<dbReference type="AlphaFoldDB" id="A0A316DG65"/>
<keyword evidence="1" id="KW-1133">Transmembrane helix</keyword>
<reference evidence="2 3" key="1">
    <citation type="submission" date="2018-05" db="EMBL/GenBank/DDBJ databases">
        <title>Genomic Encyclopedia of Archaeal and Bacterial Type Strains, Phase II (KMG-II): from individual species to whole genera.</title>
        <authorList>
            <person name="Goeker M."/>
        </authorList>
    </citation>
    <scope>NUCLEOTIDE SEQUENCE [LARGE SCALE GENOMIC DNA]</scope>
    <source>
        <strain evidence="2 3">DSM 22214</strain>
    </source>
</reference>